<dbReference type="AlphaFoldDB" id="A0AAV4I643"/>
<evidence type="ECO:0000256" key="1">
    <source>
        <dbReference type="SAM" id="MobiDB-lite"/>
    </source>
</evidence>
<dbReference type="InterPro" id="IPR050951">
    <property type="entry name" value="Retrovirus_Pol_polyprotein"/>
</dbReference>
<dbReference type="Gene3D" id="3.10.10.10">
    <property type="entry name" value="HIV Type 1 Reverse Transcriptase, subunit A, domain 1"/>
    <property type="match status" value="1"/>
</dbReference>
<feature type="compositionally biased region" description="Basic residues" evidence="1">
    <location>
        <begin position="153"/>
        <end position="179"/>
    </location>
</feature>
<comment type="caution">
    <text evidence="2">The sequence shown here is derived from an EMBL/GenBank/DDBJ whole genome shotgun (WGS) entry which is preliminary data.</text>
</comment>
<proteinExistence type="predicted"/>
<dbReference type="InterPro" id="IPR043502">
    <property type="entry name" value="DNA/RNA_pol_sf"/>
</dbReference>
<dbReference type="PANTHER" id="PTHR37984">
    <property type="entry name" value="PROTEIN CBG26694"/>
    <property type="match status" value="1"/>
</dbReference>
<dbReference type="SUPFAM" id="SSF56672">
    <property type="entry name" value="DNA/RNA polymerases"/>
    <property type="match status" value="1"/>
</dbReference>
<gene>
    <name evidence="2" type="ORF">ElyMa_004690700</name>
</gene>
<name>A0AAV4I643_9GAST</name>
<organism evidence="2 3">
    <name type="scientific">Elysia marginata</name>
    <dbReference type="NCBI Taxonomy" id="1093978"/>
    <lineage>
        <taxon>Eukaryota</taxon>
        <taxon>Metazoa</taxon>
        <taxon>Spiralia</taxon>
        <taxon>Lophotrochozoa</taxon>
        <taxon>Mollusca</taxon>
        <taxon>Gastropoda</taxon>
        <taxon>Heterobranchia</taxon>
        <taxon>Euthyneura</taxon>
        <taxon>Panpulmonata</taxon>
        <taxon>Sacoglossa</taxon>
        <taxon>Placobranchoidea</taxon>
        <taxon>Plakobranchidae</taxon>
        <taxon>Elysia</taxon>
    </lineage>
</organism>
<dbReference type="InterPro" id="IPR043128">
    <property type="entry name" value="Rev_trsase/Diguanyl_cyclase"/>
</dbReference>
<feature type="region of interest" description="Disordered" evidence="1">
    <location>
        <begin position="143"/>
        <end position="189"/>
    </location>
</feature>
<dbReference type="PANTHER" id="PTHR37984:SF5">
    <property type="entry name" value="PROTEIN NYNRIN-LIKE"/>
    <property type="match status" value="1"/>
</dbReference>
<reference evidence="2 3" key="1">
    <citation type="journal article" date="2021" name="Elife">
        <title>Chloroplast acquisition without the gene transfer in kleptoplastic sea slugs, Plakobranchus ocellatus.</title>
        <authorList>
            <person name="Maeda T."/>
            <person name="Takahashi S."/>
            <person name="Yoshida T."/>
            <person name="Shimamura S."/>
            <person name="Takaki Y."/>
            <person name="Nagai Y."/>
            <person name="Toyoda A."/>
            <person name="Suzuki Y."/>
            <person name="Arimoto A."/>
            <person name="Ishii H."/>
            <person name="Satoh N."/>
            <person name="Nishiyama T."/>
            <person name="Hasebe M."/>
            <person name="Maruyama T."/>
            <person name="Minagawa J."/>
            <person name="Obokata J."/>
            <person name="Shigenobu S."/>
        </authorList>
    </citation>
    <scope>NUCLEOTIDE SEQUENCE [LARGE SCALE GENOMIC DNA]</scope>
</reference>
<dbReference type="EMBL" id="BMAT01009404">
    <property type="protein sequence ID" value="GFS05788.1"/>
    <property type="molecule type" value="Genomic_DNA"/>
</dbReference>
<dbReference type="Proteomes" id="UP000762676">
    <property type="component" value="Unassembled WGS sequence"/>
</dbReference>
<accession>A0AAV4I643</accession>
<protein>
    <submittedName>
        <fullName evidence="2">Transposon Tf2-6 polyprotein</fullName>
    </submittedName>
</protein>
<evidence type="ECO:0000313" key="3">
    <source>
        <dbReference type="Proteomes" id="UP000762676"/>
    </source>
</evidence>
<keyword evidence="3" id="KW-1185">Reference proteome</keyword>
<evidence type="ECO:0000313" key="2">
    <source>
        <dbReference type="EMBL" id="GFS05788.1"/>
    </source>
</evidence>
<dbReference type="Gene3D" id="3.30.70.270">
    <property type="match status" value="1"/>
</dbReference>
<sequence>MSEWETPIIEVPKSDGSLRICGDYKITLNKEVKRDEHPMPRIEELATKLAGEKIFHLCILPLHIHNYTPKDEESQNLTTINTHCGLYKYSSKGLKNRRHSAQVGRTSLPKNKGQKLFESARKCAPALRKQHQDSVKEELRKSMHRLHDSNQKSAKKLVRRSLKQLKPAKPKVGRTKKRHQPEPDSDHYPTPVCDIAVDQWVAVAYQENSYPVPDDKSTAGKKFKKCVYILVGLNRVAASDADMIVDEFEDSVKTAVTDPSLVNFSKEKDRLDQMEKWFKKLFPDFAYPANRDARVSVKIC</sequence>